<evidence type="ECO:0000313" key="2">
    <source>
        <dbReference type="EnsemblMetazoa" id="CLYHEMP005127.1"/>
    </source>
</evidence>
<dbReference type="AlphaFoldDB" id="A0A7M5V7S9"/>
<keyword evidence="3" id="KW-1185">Reference proteome</keyword>
<feature type="chain" id="PRO_5029846314" description="Cnidarian restricted protein" evidence="1">
    <location>
        <begin position="23"/>
        <end position="119"/>
    </location>
</feature>
<feature type="signal peptide" evidence="1">
    <location>
        <begin position="1"/>
        <end position="22"/>
    </location>
</feature>
<dbReference type="EnsemblMetazoa" id="CLYHEMT005127.1">
    <property type="protein sequence ID" value="CLYHEMP005127.1"/>
    <property type="gene ID" value="CLYHEMG005127"/>
</dbReference>
<evidence type="ECO:0000313" key="3">
    <source>
        <dbReference type="Proteomes" id="UP000594262"/>
    </source>
</evidence>
<organism evidence="2 3">
    <name type="scientific">Clytia hemisphaerica</name>
    <dbReference type="NCBI Taxonomy" id="252671"/>
    <lineage>
        <taxon>Eukaryota</taxon>
        <taxon>Metazoa</taxon>
        <taxon>Cnidaria</taxon>
        <taxon>Hydrozoa</taxon>
        <taxon>Hydroidolina</taxon>
        <taxon>Leptothecata</taxon>
        <taxon>Obeliida</taxon>
        <taxon>Clytiidae</taxon>
        <taxon>Clytia</taxon>
    </lineage>
</organism>
<keyword evidence="1" id="KW-0732">Signal</keyword>
<evidence type="ECO:0008006" key="4">
    <source>
        <dbReference type="Google" id="ProtNLM"/>
    </source>
</evidence>
<evidence type="ECO:0000256" key="1">
    <source>
        <dbReference type="SAM" id="SignalP"/>
    </source>
</evidence>
<name>A0A7M5V7S9_9CNID</name>
<protein>
    <recommendedName>
        <fullName evidence="4">Cnidarian restricted protein</fullName>
    </recommendedName>
</protein>
<dbReference type="Proteomes" id="UP000594262">
    <property type="component" value="Unplaced"/>
</dbReference>
<reference evidence="2" key="1">
    <citation type="submission" date="2021-01" db="UniProtKB">
        <authorList>
            <consortium name="EnsemblMetazoa"/>
        </authorList>
    </citation>
    <scope>IDENTIFICATION</scope>
</reference>
<proteinExistence type="predicted"/>
<accession>A0A7M5V7S9</accession>
<sequence>MRLAHTVVRLLTILQLAWFIHGKESSTLKNNYHACKDKEFGVYDTVSKNNIINKTAFAEIGFLSWKGEKLISNQFGEFKRGISGFQAKRSTNGLFVRKKTGKYSSVSLLYPKPMGFEQV</sequence>